<feature type="transmembrane region" description="Helical" evidence="7">
    <location>
        <begin position="347"/>
        <end position="365"/>
    </location>
</feature>
<dbReference type="Gene3D" id="1.20.1250.20">
    <property type="entry name" value="MFS general substrate transporter like domains"/>
    <property type="match status" value="1"/>
</dbReference>
<keyword evidence="2" id="KW-0813">Transport</keyword>
<keyword evidence="6 7" id="KW-0472">Membrane</keyword>
<keyword evidence="5 7" id="KW-1133">Transmembrane helix</keyword>
<dbReference type="Proteomes" id="UP000251120">
    <property type="component" value="Chromosome"/>
</dbReference>
<accession>A0A2Z4XZ19</accession>
<dbReference type="EMBL" id="CP021781">
    <property type="protein sequence ID" value="AXA34101.1"/>
    <property type="molecule type" value="Genomic_DNA"/>
</dbReference>
<reference evidence="8 10" key="1">
    <citation type="submission" date="2017-06" db="EMBL/GenBank/DDBJ databases">
        <title>Complete genome of Francisella adeliensis.</title>
        <authorList>
            <person name="Vallesi A."/>
            <person name="Sjodin A."/>
        </authorList>
    </citation>
    <scope>NUCLEOTIDE SEQUENCE [LARGE SCALE GENOMIC DNA]</scope>
    <source>
        <strain evidence="8 10">FDC440</strain>
    </source>
</reference>
<dbReference type="OrthoDB" id="9772725at2"/>
<evidence type="ECO:0000313" key="9">
    <source>
        <dbReference type="EMBL" id="QIW12343.1"/>
    </source>
</evidence>
<feature type="transmembrane region" description="Helical" evidence="7">
    <location>
        <begin position="410"/>
        <end position="433"/>
    </location>
</feature>
<dbReference type="EMBL" id="CP043424">
    <property type="protein sequence ID" value="QIW12343.1"/>
    <property type="molecule type" value="Genomic_DNA"/>
</dbReference>
<dbReference type="InterPro" id="IPR011701">
    <property type="entry name" value="MFS"/>
</dbReference>
<feature type="transmembrane region" description="Helical" evidence="7">
    <location>
        <begin position="100"/>
        <end position="124"/>
    </location>
</feature>
<dbReference type="AlphaFoldDB" id="A0A2Z4XZ19"/>
<keyword evidence="3" id="KW-1003">Cell membrane</keyword>
<feature type="transmembrane region" description="Helical" evidence="7">
    <location>
        <begin position="453"/>
        <end position="472"/>
    </location>
</feature>
<evidence type="ECO:0000256" key="2">
    <source>
        <dbReference type="ARBA" id="ARBA00022448"/>
    </source>
</evidence>
<dbReference type="InterPro" id="IPR036259">
    <property type="entry name" value="MFS_trans_sf"/>
</dbReference>
<organism evidence="8 10">
    <name type="scientific">Francisella adeliensis</name>
    <dbReference type="NCBI Taxonomy" id="2007306"/>
    <lineage>
        <taxon>Bacteria</taxon>
        <taxon>Pseudomonadati</taxon>
        <taxon>Pseudomonadota</taxon>
        <taxon>Gammaproteobacteria</taxon>
        <taxon>Thiotrichales</taxon>
        <taxon>Francisellaceae</taxon>
        <taxon>Francisella</taxon>
    </lineage>
</organism>
<protein>
    <submittedName>
        <fullName evidence="8 9">MFS transporter</fullName>
    </submittedName>
</protein>
<evidence type="ECO:0000313" key="8">
    <source>
        <dbReference type="EMBL" id="AXA34101.1"/>
    </source>
</evidence>
<dbReference type="RefSeq" id="WP_112870278.1">
    <property type="nucleotide sequence ID" value="NZ_CP021781.1"/>
</dbReference>
<keyword evidence="4 7" id="KW-0812">Transmembrane</keyword>
<feature type="transmembrane region" description="Helical" evidence="7">
    <location>
        <begin position="301"/>
        <end position="326"/>
    </location>
</feature>
<evidence type="ECO:0000256" key="4">
    <source>
        <dbReference type="ARBA" id="ARBA00022692"/>
    </source>
</evidence>
<feature type="transmembrane region" description="Helical" evidence="7">
    <location>
        <begin position="136"/>
        <end position="159"/>
    </location>
</feature>
<evidence type="ECO:0000256" key="6">
    <source>
        <dbReference type="ARBA" id="ARBA00023136"/>
    </source>
</evidence>
<dbReference type="PANTHER" id="PTHR23517">
    <property type="entry name" value="RESISTANCE PROTEIN MDTM, PUTATIVE-RELATED-RELATED"/>
    <property type="match status" value="1"/>
</dbReference>
<dbReference type="SUPFAM" id="SSF103473">
    <property type="entry name" value="MFS general substrate transporter"/>
    <property type="match status" value="2"/>
</dbReference>
<evidence type="ECO:0000313" key="11">
    <source>
        <dbReference type="Proteomes" id="UP000681131"/>
    </source>
</evidence>
<dbReference type="Proteomes" id="UP000681131">
    <property type="component" value="Chromosome"/>
</dbReference>
<dbReference type="GO" id="GO:0005886">
    <property type="term" value="C:plasma membrane"/>
    <property type="evidence" value="ECO:0007669"/>
    <property type="project" value="UniProtKB-SubCell"/>
</dbReference>
<evidence type="ECO:0000313" key="10">
    <source>
        <dbReference type="Proteomes" id="UP000251120"/>
    </source>
</evidence>
<reference evidence="9 11" key="2">
    <citation type="submission" date="2019-08" db="EMBL/GenBank/DDBJ databases">
        <title>Complete genome sequences of Francisella adeliensis (FSC1325 and FSC1326).</title>
        <authorList>
            <person name="Ohrman C."/>
            <person name="Uneklint I."/>
            <person name="Vallesi A."/>
            <person name="Karlsson L."/>
            <person name="Sjodin A."/>
        </authorList>
    </citation>
    <scope>NUCLEOTIDE SEQUENCE [LARGE SCALE GENOMIC DNA]</scope>
    <source>
        <strain evidence="9 11">FSC1325</strain>
    </source>
</reference>
<comment type="subcellular location">
    <subcellularLocation>
        <location evidence="1">Cell membrane</location>
        <topology evidence="1">Multi-pass membrane protein</topology>
    </subcellularLocation>
</comment>
<evidence type="ECO:0000256" key="5">
    <source>
        <dbReference type="ARBA" id="ARBA00022989"/>
    </source>
</evidence>
<proteinExistence type="predicted"/>
<evidence type="ECO:0000256" key="7">
    <source>
        <dbReference type="SAM" id="Phobius"/>
    </source>
</evidence>
<evidence type="ECO:0000256" key="3">
    <source>
        <dbReference type="ARBA" id="ARBA00022475"/>
    </source>
</evidence>
<dbReference type="Pfam" id="PF07690">
    <property type="entry name" value="MFS_1"/>
    <property type="match status" value="1"/>
</dbReference>
<evidence type="ECO:0000256" key="1">
    <source>
        <dbReference type="ARBA" id="ARBA00004651"/>
    </source>
</evidence>
<feature type="transmembrane region" description="Helical" evidence="7">
    <location>
        <begin position="12"/>
        <end position="35"/>
    </location>
</feature>
<feature type="transmembrane region" description="Helical" evidence="7">
    <location>
        <begin position="47"/>
        <end position="65"/>
    </location>
</feature>
<dbReference type="GO" id="GO:0022857">
    <property type="term" value="F:transmembrane transporter activity"/>
    <property type="evidence" value="ECO:0007669"/>
    <property type="project" value="InterPro"/>
</dbReference>
<feature type="transmembrane region" description="Helical" evidence="7">
    <location>
        <begin position="77"/>
        <end position="94"/>
    </location>
</feature>
<keyword evidence="11" id="KW-1185">Reference proteome</keyword>
<gene>
    <name evidence="8" type="ORF">CDH04_06630</name>
    <name evidence="9" type="ORF">FZC43_06630</name>
</gene>
<dbReference type="InterPro" id="IPR050171">
    <property type="entry name" value="MFS_Transporters"/>
</dbReference>
<name>A0A2Z4XZ19_9GAMM</name>
<feature type="transmembrane region" description="Helical" evidence="7">
    <location>
        <begin position="231"/>
        <end position="250"/>
    </location>
</feature>
<feature type="transmembrane region" description="Helical" evidence="7">
    <location>
        <begin position="205"/>
        <end position="225"/>
    </location>
</feature>
<sequence length="486" mass="53590">MINYKEMPKGVLQINIIQIFSTVGYAVLMGLLNFYLTDHGGFTKTEANTLTASFFALNFLLHFLGGALGGKFFSFRGLFLISVALQVVSMFMIAEHHQTIIIYGMALFITGAGLNVSCLNMMLTQLFKSKDRNRRVAFSINYSCMNIGFAGSFLLSGIIQSYGAYTIAFYTAAGCLAFSIFLHLFNFKNVEDKDTYFHNKFSKSIARYFSAPAVILACFIFSIFLIKNPEYGSFLVIGVFVMIIIYLVYTALKQTPEYRERIFAFMILSSACMVFAFVQGMQSSALENFVEFNTNKSLFGITMQPATVNIFETLGVIVFGFLLAIFAKRRLENGTTLAPGSLITRGIGLYIVAFLMIPLGIILANKDTGTVNVIFPILLLVIVAAGEIHVNATSYALVGDLIKPIHQGMFTGYLFVNVAVGIIISGPVSNYAIGNEISAKHITALGTNPMYSNIFISLAVIAIVLTIIFFLISKKINSVFKRLHST</sequence>
<dbReference type="KEGG" id="fad:CDH04_06630"/>
<feature type="transmembrane region" description="Helical" evidence="7">
    <location>
        <begin position="165"/>
        <end position="185"/>
    </location>
</feature>
<feature type="transmembrane region" description="Helical" evidence="7">
    <location>
        <begin position="262"/>
        <end position="281"/>
    </location>
</feature>
<feature type="transmembrane region" description="Helical" evidence="7">
    <location>
        <begin position="377"/>
        <end position="398"/>
    </location>
</feature>
<dbReference type="PANTHER" id="PTHR23517:SF3">
    <property type="entry name" value="INTEGRAL MEMBRANE TRANSPORT PROTEIN"/>
    <property type="match status" value="1"/>
</dbReference>